<dbReference type="InterPro" id="IPR018506">
    <property type="entry name" value="Cyt_B5_heme-BS"/>
</dbReference>
<dbReference type="GO" id="GO:0020037">
    <property type="term" value="F:heme binding"/>
    <property type="evidence" value="ECO:0007669"/>
    <property type="project" value="UniProtKB-UniRule"/>
</dbReference>
<dbReference type="PROSITE" id="PS50255">
    <property type="entry name" value="CYTOCHROME_B5_2"/>
    <property type="match status" value="1"/>
</dbReference>
<evidence type="ECO:0000259" key="6">
    <source>
        <dbReference type="PROSITE" id="PS50255"/>
    </source>
</evidence>
<dbReference type="FunFam" id="3.10.120.10:FF:000001">
    <property type="entry name" value="Cytochrome b5 reductase 4"/>
    <property type="match status" value="1"/>
</dbReference>
<feature type="region of interest" description="Disordered" evidence="5">
    <location>
        <begin position="1"/>
        <end position="99"/>
    </location>
</feature>
<keyword evidence="1 4" id="KW-0349">Heme</keyword>
<dbReference type="GO" id="GO:0004128">
    <property type="term" value="F:cytochrome-b5 reductase activity, acting on NAD(P)H"/>
    <property type="evidence" value="ECO:0007669"/>
    <property type="project" value="TreeGrafter"/>
</dbReference>
<evidence type="ECO:0000256" key="2">
    <source>
        <dbReference type="ARBA" id="ARBA00022723"/>
    </source>
</evidence>
<dbReference type="PROSITE" id="PS00191">
    <property type="entry name" value="CYTOCHROME_B5_1"/>
    <property type="match status" value="1"/>
</dbReference>
<evidence type="ECO:0000313" key="7">
    <source>
        <dbReference type="EMBL" id="TFK23630.1"/>
    </source>
</evidence>
<feature type="region of interest" description="Disordered" evidence="5">
    <location>
        <begin position="119"/>
        <end position="147"/>
    </location>
</feature>
<dbReference type="AlphaFoldDB" id="A0A5C3KSS0"/>
<comment type="similarity">
    <text evidence="4">Belongs to the cytochrome b5 family.</text>
</comment>
<feature type="compositionally biased region" description="Acidic residues" evidence="5">
    <location>
        <begin position="38"/>
        <end position="57"/>
    </location>
</feature>
<name>A0A5C3KSS0_COPMA</name>
<keyword evidence="3 4" id="KW-0408">Iron</keyword>
<accession>A0A5C3KSS0</accession>
<proteinExistence type="inferred from homology"/>
<reference evidence="7 8" key="1">
    <citation type="journal article" date="2019" name="Nat. Ecol. Evol.">
        <title>Megaphylogeny resolves global patterns of mushroom evolution.</title>
        <authorList>
            <person name="Varga T."/>
            <person name="Krizsan K."/>
            <person name="Foldi C."/>
            <person name="Dima B."/>
            <person name="Sanchez-Garcia M."/>
            <person name="Sanchez-Ramirez S."/>
            <person name="Szollosi G.J."/>
            <person name="Szarkandi J.G."/>
            <person name="Papp V."/>
            <person name="Albert L."/>
            <person name="Andreopoulos W."/>
            <person name="Angelini C."/>
            <person name="Antonin V."/>
            <person name="Barry K.W."/>
            <person name="Bougher N.L."/>
            <person name="Buchanan P."/>
            <person name="Buyck B."/>
            <person name="Bense V."/>
            <person name="Catcheside P."/>
            <person name="Chovatia M."/>
            <person name="Cooper J."/>
            <person name="Damon W."/>
            <person name="Desjardin D."/>
            <person name="Finy P."/>
            <person name="Geml J."/>
            <person name="Haridas S."/>
            <person name="Hughes K."/>
            <person name="Justo A."/>
            <person name="Karasinski D."/>
            <person name="Kautmanova I."/>
            <person name="Kiss B."/>
            <person name="Kocsube S."/>
            <person name="Kotiranta H."/>
            <person name="LaButti K.M."/>
            <person name="Lechner B.E."/>
            <person name="Liimatainen K."/>
            <person name="Lipzen A."/>
            <person name="Lukacs Z."/>
            <person name="Mihaltcheva S."/>
            <person name="Morgado L.N."/>
            <person name="Niskanen T."/>
            <person name="Noordeloos M.E."/>
            <person name="Ohm R.A."/>
            <person name="Ortiz-Santana B."/>
            <person name="Ovrebo C."/>
            <person name="Racz N."/>
            <person name="Riley R."/>
            <person name="Savchenko A."/>
            <person name="Shiryaev A."/>
            <person name="Soop K."/>
            <person name="Spirin V."/>
            <person name="Szebenyi C."/>
            <person name="Tomsovsky M."/>
            <person name="Tulloss R.E."/>
            <person name="Uehling J."/>
            <person name="Grigoriev I.V."/>
            <person name="Vagvolgyi C."/>
            <person name="Papp T."/>
            <person name="Martin F.M."/>
            <person name="Miettinen O."/>
            <person name="Hibbett D.S."/>
            <person name="Nagy L.G."/>
        </authorList>
    </citation>
    <scope>NUCLEOTIDE SEQUENCE [LARGE SCALE GENOMIC DNA]</scope>
    <source>
        <strain evidence="7 8">CBS 121175</strain>
    </source>
</reference>
<gene>
    <name evidence="7" type="ORF">FA15DRAFT_670342</name>
</gene>
<dbReference type="OrthoDB" id="432299at2759"/>
<evidence type="ECO:0000313" key="8">
    <source>
        <dbReference type="Proteomes" id="UP000307440"/>
    </source>
</evidence>
<dbReference type="STRING" id="230819.A0A5C3KSS0"/>
<sequence>MASYLRSWLWTGTTPATSADTVDRPEPPTIQTISPQASDDEDGSATETEQDQEDDDVAPAFPSLNSAQRLQSGPPATSTKGPTPARAFLSDSALMPPPPVPSLAVRTPGVQRKVGTASLFVPPTNPGANSLAVPPSTTKAPPKPSKKREKVALAPGHSAMDWANLKASGADLRGVDTLLRIPPSVLKQHNKRDDAWSAFYGKVYNITPYIPFHPGGEKDLMRVAGRDGTKLFATTHGWVNADFMLDACLVGFLVPEPS</sequence>
<dbReference type="Proteomes" id="UP000307440">
    <property type="component" value="Unassembled WGS sequence"/>
</dbReference>
<keyword evidence="2 4" id="KW-0479">Metal-binding</keyword>
<evidence type="ECO:0000256" key="4">
    <source>
        <dbReference type="RuleBase" id="RU362121"/>
    </source>
</evidence>
<feature type="domain" description="Cytochrome b5 heme-binding" evidence="6">
    <location>
        <begin position="186"/>
        <end position="254"/>
    </location>
</feature>
<protein>
    <submittedName>
        <fullName evidence="7">Cytoplasmic protein</fullName>
    </submittedName>
</protein>
<dbReference type="SUPFAM" id="SSF55856">
    <property type="entry name" value="Cytochrome b5-like heme/steroid binding domain"/>
    <property type="match status" value="1"/>
</dbReference>
<dbReference type="GO" id="GO:0005737">
    <property type="term" value="C:cytoplasm"/>
    <property type="evidence" value="ECO:0007669"/>
    <property type="project" value="TreeGrafter"/>
</dbReference>
<dbReference type="Gene3D" id="3.10.120.10">
    <property type="entry name" value="Cytochrome b5-like heme/steroid binding domain"/>
    <property type="match status" value="1"/>
</dbReference>
<evidence type="ECO:0000256" key="1">
    <source>
        <dbReference type="ARBA" id="ARBA00022617"/>
    </source>
</evidence>
<dbReference type="Pfam" id="PF00173">
    <property type="entry name" value="Cyt-b5"/>
    <property type="match status" value="1"/>
</dbReference>
<evidence type="ECO:0000256" key="5">
    <source>
        <dbReference type="SAM" id="MobiDB-lite"/>
    </source>
</evidence>
<dbReference type="InterPro" id="IPR051872">
    <property type="entry name" value="Cytochrome_b5/Flavoprotein_Rdt"/>
</dbReference>
<evidence type="ECO:0000256" key="3">
    <source>
        <dbReference type="ARBA" id="ARBA00023004"/>
    </source>
</evidence>
<dbReference type="InterPro" id="IPR001199">
    <property type="entry name" value="Cyt_B5-like_heme/steroid-bd"/>
</dbReference>
<dbReference type="SMART" id="SM01117">
    <property type="entry name" value="Cyt-b5"/>
    <property type="match status" value="1"/>
</dbReference>
<feature type="compositionally biased region" description="Polar residues" evidence="5">
    <location>
        <begin position="10"/>
        <end position="20"/>
    </location>
</feature>
<dbReference type="PANTHER" id="PTHR46237">
    <property type="entry name" value="CYTOCHROME B5 REDUCTASE 4 FAMILY MEMBER"/>
    <property type="match status" value="1"/>
</dbReference>
<feature type="compositionally biased region" description="Polar residues" evidence="5">
    <location>
        <begin position="63"/>
        <end position="81"/>
    </location>
</feature>
<dbReference type="GO" id="GO:0046872">
    <property type="term" value="F:metal ion binding"/>
    <property type="evidence" value="ECO:0007669"/>
    <property type="project" value="UniProtKB-UniRule"/>
</dbReference>
<organism evidence="7 8">
    <name type="scientific">Coprinopsis marcescibilis</name>
    <name type="common">Agaric fungus</name>
    <name type="synonym">Psathyrella marcescibilis</name>
    <dbReference type="NCBI Taxonomy" id="230819"/>
    <lineage>
        <taxon>Eukaryota</taxon>
        <taxon>Fungi</taxon>
        <taxon>Dikarya</taxon>
        <taxon>Basidiomycota</taxon>
        <taxon>Agaricomycotina</taxon>
        <taxon>Agaricomycetes</taxon>
        <taxon>Agaricomycetidae</taxon>
        <taxon>Agaricales</taxon>
        <taxon>Agaricineae</taxon>
        <taxon>Psathyrellaceae</taxon>
        <taxon>Coprinopsis</taxon>
    </lineage>
</organism>
<dbReference type="InterPro" id="IPR036400">
    <property type="entry name" value="Cyt_B5-like_heme/steroid_sf"/>
</dbReference>
<dbReference type="PANTHER" id="PTHR46237:SF1">
    <property type="entry name" value="CYTOCHROME B5 REDUCTASE 4"/>
    <property type="match status" value="1"/>
</dbReference>
<keyword evidence="8" id="KW-1185">Reference proteome</keyword>
<dbReference type="EMBL" id="ML210215">
    <property type="protein sequence ID" value="TFK23630.1"/>
    <property type="molecule type" value="Genomic_DNA"/>
</dbReference>